<accession>A0A0D2EAK0</accession>
<dbReference type="EC" id="4.2.1.1" evidence="5"/>
<comment type="cofactor">
    <cofactor evidence="4">
        <name>Zn(2+)</name>
        <dbReference type="ChEBI" id="CHEBI:29105"/>
    </cofactor>
    <text evidence="4">Binds 1 zinc ion per subunit.</text>
</comment>
<comment type="catalytic activity">
    <reaction evidence="5">
        <text>hydrogencarbonate + H(+) = CO2 + H2O</text>
        <dbReference type="Rhea" id="RHEA:10748"/>
        <dbReference type="ChEBI" id="CHEBI:15377"/>
        <dbReference type="ChEBI" id="CHEBI:15378"/>
        <dbReference type="ChEBI" id="CHEBI:16526"/>
        <dbReference type="ChEBI" id="CHEBI:17544"/>
        <dbReference type="EC" id="4.2.1.1"/>
    </reaction>
</comment>
<dbReference type="Proteomes" id="UP000054266">
    <property type="component" value="Unassembled WGS sequence"/>
</dbReference>
<dbReference type="AlphaFoldDB" id="A0A0D2EAK0"/>
<keyword evidence="3 4" id="KW-0862">Zinc</keyword>
<evidence type="ECO:0000313" key="7">
    <source>
        <dbReference type="Proteomes" id="UP000054266"/>
    </source>
</evidence>
<dbReference type="InterPro" id="IPR001765">
    <property type="entry name" value="Carbonic_anhydrase"/>
</dbReference>
<keyword evidence="2 4" id="KW-0479">Metal-binding</keyword>
<feature type="binding site" evidence="4">
    <location>
        <position position="51"/>
    </location>
    <ligand>
        <name>Zn(2+)</name>
        <dbReference type="ChEBI" id="CHEBI:29105"/>
    </ligand>
</feature>
<dbReference type="HOGENOM" id="CLU_084253_4_1_1"/>
<evidence type="ECO:0000256" key="1">
    <source>
        <dbReference type="ARBA" id="ARBA00006217"/>
    </source>
</evidence>
<protein>
    <recommendedName>
        <fullName evidence="5">Carbonic anhydrase</fullName>
        <ecNumber evidence="5">4.2.1.1</ecNumber>
    </recommendedName>
    <alternativeName>
        <fullName evidence="5">Carbonate dehydratase</fullName>
    </alternativeName>
</protein>
<proteinExistence type="inferred from homology"/>
<dbReference type="PANTHER" id="PTHR43175:SF3">
    <property type="entry name" value="CARBON DISULFIDE HYDROLASE"/>
    <property type="match status" value="1"/>
</dbReference>
<comment type="function">
    <text evidence="5">Reversible hydration of carbon dioxide.</text>
</comment>
<dbReference type="PANTHER" id="PTHR43175">
    <property type="entry name" value="CARBONIC ANHYDRASE"/>
    <property type="match status" value="1"/>
</dbReference>
<dbReference type="STRING" id="5601.A0A0D2EAK0"/>
<name>A0A0D2EAK0_9EURO</name>
<comment type="similarity">
    <text evidence="1 5">Belongs to the beta-class carbonic anhydrase family.</text>
</comment>
<dbReference type="GO" id="GO:0008270">
    <property type="term" value="F:zinc ion binding"/>
    <property type="evidence" value="ECO:0007669"/>
    <property type="project" value="UniProtKB-UniRule"/>
</dbReference>
<sequence length="190" mass="21443">MAAEYKPTIEELLQRNKEYASAHKPVGSLMTRMKNNPKAYGPHVLIVSCLDSRSDPFDFLKLVPRECLVLRNIGGRFSTVAEQIAALDTLFHISQVVLVHHSNCGASHLTKQQVLDSVREKRPEFTEFKELEARMPVKEDNHKSVIEDLQEVKHNGFLREDLIDAFAGVWLDVETGLLTRVYADGSASKI</sequence>
<dbReference type="EMBL" id="KN846957">
    <property type="protein sequence ID" value="KIW71337.1"/>
    <property type="molecule type" value="Genomic_DNA"/>
</dbReference>
<keyword evidence="5" id="KW-0456">Lyase</keyword>
<reference evidence="6 7" key="1">
    <citation type="submission" date="2015-01" db="EMBL/GenBank/DDBJ databases">
        <title>The Genome Sequence of Capronia semiimmersa CBS27337.</title>
        <authorList>
            <consortium name="The Broad Institute Genomics Platform"/>
            <person name="Cuomo C."/>
            <person name="de Hoog S."/>
            <person name="Gorbushina A."/>
            <person name="Stielow B."/>
            <person name="Teixiera M."/>
            <person name="Abouelleil A."/>
            <person name="Chapman S.B."/>
            <person name="Priest M."/>
            <person name="Young S.K."/>
            <person name="Wortman J."/>
            <person name="Nusbaum C."/>
            <person name="Birren B."/>
        </authorList>
    </citation>
    <scope>NUCLEOTIDE SEQUENCE [LARGE SCALE GENOMIC DNA]</scope>
    <source>
        <strain evidence="6 7">CBS 27337</strain>
    </source>
</reference>
<feature type="binding site" evidence="4">
    <location>
        <position position="104"/>
    </location>
    <ligand>
        <name>Zn(2+)</name>
        <dbReference type="ChEBI" id="CHEBI:29105"/>
    </ligand>
</feature>
<dbReference type="GO" id="GO:0004089">
    <property type="term" value="F:carbonate dehydratase activity"/>
    <property type="evidence" value="ECO:0007669"/>
    <property type="project" value="UniProtKB-UniRule"/>
</dbReference>
<keyword evidence="7" id="KW-1185">Reference proteome</keyword>
<evidence type="ECO:0000256" key="3">
    <source>
        <dbReference type="ARBA" id="ARBA00022833"/>
    </source>
</evidence>
<gene>
    <name evidence="6" type="ORF">PV04_03518</name>
</gene>
<dbReference type="InterPro" id="IPR036874">
    <property type="entry name" value="Carbonic_anhydrase_sf"/>
</dbReference>
<evidence type="ECO:0000256" key="2">
    <source>
        <dbReference type="ARBA" id="ARBA00022723"/>
    </source>
</evidence>
<evidence type="ECO:0000313" key="6">
    <source>
        <dbReference type="EMBL" id="KIW71337.1"/>
    </source>
</evidence>
<dbReference type="Gene3D" id="3.40.1050.10">
    <property type="entry name" value="Carbonic anhydrase"/>
    <property type="match status" value="1"/>
</dbReference>
<dbReference type="SUPFAM" id="SSF53056">
    <property type="entry name" value="beta-carbonic anhydrase, cab"/>
    <property type="match status" value="1"/>
</dbReference>
<evidence type="ECO:0000256" key="4">
    <source>
        <dbReference type="PIRSR" id="PIRSR601765-1"/>
    </source>
</evidence>
<feature type="binding site" evidence="4">
    <location>
        <position position="101"/>
    </location>
    <ligand>
        <name>Zn(2+)</name>
        <dbReference type="ChEBI" id="CHEBI:29105"/>
    </ligand>
</feature>
<dbReference type="Pfam" id="PF00484">
    <property type="entry name" value="Pro_CA"/>
    <property type="match status" value="1"/>
</dbReference>
<dbReference type="SMART" id="SM00947">
    <property type="entry name" value="Pro_CA"/>
    <property type="match status" value="1"/>
</dbReference>
<evidence type="ECO:0000256" key="5">
    <source>
        <dbReference type="RuleBase" id="RU003956"/>
    </source>
</evidence>
<feature type="binding site" evidence="4">
    <location>
        <position position="49"/>
    </location>
    <ligand>
        <name>Zn(2+)</name>
        <dbReference type="ChEBI" id="CHEBI:29105"/>
    </ligand>
</feature>
<organism evidence="6 7">
    <name type="scientific">Phialophora macrospora</name>
    <dbReference type="NCBI Taxonomy" id="1851006"/>
    <lineage>
        <taxon>Eukaryota</taxon>
        <taxon>Fungi</taxon>
        <taxon>Dikarya</taxon>
        <taxon>Ascomycota</taxon>
        <taxon>Pezizomycotina</taxon>
        <taxon>Eurotiomycetes</taxon>
        <taxon>Chaetothyriomycetidae</taxon>
        <taxon>Chaetothyriales</taxon>
        <taxon>Herpotrichiellaceae</taxon>
        <taxon>Phialophora</taxon>
    </lineage>
</organism>